<dbReference type="PROSITE" id="PS51375">
    <property type="entry name" value="PPR"/>
    <property type="match status" value="1"/>
</dbReference>
<organism evidence="3 4">
    <name type="scientific">Sphenostylis stenocarpa</name>
    <dbReference type="NCBI Taxonomy" id="92480"/>
    <lineage>
        <taxon>Eukaryota</taxon>
        <taxon>Viridiplantae</taxon>
        <taxon>Streptophyta</taxon>
        <taxon>Embryophyta</taxon>
        <taxon>Tracheophyta</taxon>
        <taxon>Spermatophyta</taxon>
        <taxon>Magnoliopsida</taxon>
        <taxon>eudicotyledons</taxon>
        <taxon>Gunneridae</taxon>
        <taxon>Pentapetalae</taxon>
        <taxon>rosids</taxon>
        <taxon>fabids</taxon>
        <taxon>Fabales</taxon>
        <taxon>Fabaceae</taxon>
        <taxon>Papilionoideae</taxon>
        <taxon>50 kb inversion clade</taxon>
        <taxon>NPAAA clade</taxon>
        <taxon>indigoferoid/millettioid clade</taxon>
        <taxon>Phaseoleae</taxon>
        <taxon>Sphenostylis</taxon>
    </lineage>
</organism>
<dbReference type="PANTHER" id="PTHR47003">
    <property type="entry name" value="OS01G0970900 PROTEIN"/>
    <property type="match status" value="1"/>
</dbReference>
<dbReference type="Proteomes" id="UP001189624">
    <property type="component" value="Chromosome 3"/>
</dbReference>
<evidence type="ECO:0008006" key="5">
    <source>
        <dbReference type="Google" id="ProtNLM"/>
    </source>
</evidence>
<dbReference type="Gene3D" id="1.25.40.10">
    <property type="entry name" value="Tetratricopeptide repeat domain"/>
    <property type="match status" value="1"/>
</dbReference>
<keyword evidence="1" id="KW-0677">Repeat</keyword>
<proteinExistence type="predicted"/>
<dbReference type="InterPro" id="IPR002885">
    <property type="entry name" value="PPR_rpt"/>
</dbReference>
<feature type="repeat" description="PPR" evidence="2">
    <location>
        <begin position="268"/>
        <end position="302"/>
    </location>
</feature>
<name>A0AA86SCT8_9FABA</name>
<evidence type="ECO:0000256" key="2">
    <source>
        <dbReference type="PROSITE-ProRule" id="PRU00708"/>
    </source>
</evidence>
<dbReference type="InterPro" id="IPR011990">
    <property type="entry name" value="TPR-like_helical_dom_sf"/>
</dbReference>
<dbReference type="Gramene" id="rna-AYBTSS11_LOCUS11530">
    <property type="protein sequence ID" value="CAJ1943763.1"/>
    <property type="gene ID" value="gene-AYBTSS11_LOCUS11530"/>
</dbReference>
<gene>
    <name evidence="3" type="ORF">AYBTSS11_LOCUS11530</name>
</gene>
<keyword evidence="4" id="KW-1185">Reference proteome</keyword>
<protein>
    <recommendedName>
        <fullName evidence="5">Pentatricopeptide repeat-containing protein</fullName>
    </recommendedName>
</protein>
<dbReference type="AlphaFoldDB" id="A0AA86SCT8"/>
<reference evidence="3" key="1">
    <citation type="submission" date="2023-10" db="EMBL/GenBank/DDBJ databases">
        <authorList>
            <person name="Domelevo Entfellner J.-B."/>
        </authorList>
    </citation>
    <scope>NUCLEOTIDE SEQUENCE</scope>
</reference>
<sequence>MNRFKAIVANFKFLESTLASRLIATQSLVLTYNQVTHFSLYTPSPFLNQPHDFHFPNIHRKLYYCSSKPNPIVELILTSNWSKGLKHKLEKCYPSLTHETVVYVLKRLEASPEKTCCFFDWVSTKKWFRASSSLYSLILRVLATKETIKQFWITLWTMKRKGFYFDEETYFPILADFKRKKMDNDCSSLIHFYSRSNWENSMRSVVTNVVDIISESNWGDGVRRELAKVKIQLSDNFVINVLRELRNSPLKAYKFFYWVGRQSGYEQNIVTYNAVARVLARTDSIEKFWSVIKEMKSVGHELDIDTYIKILRML</sequence>
<accession>A0AA86SCT8</accession>
<evidence type="ECO:0000313" key="3">
    <source>
        <dbReference type="EMBL" id="CAJ1943763.1"/>
    </source>
</evidence>
<dbReference type="EMBL" id="OY731400">
    <property type="protein sequence ID" value="CAJ1943763.1"/>
    <property type="molecule type" value="Genomic_DNA"/>
</dbReference>
<dbReference type="PANTHER" id="PTHR47003:SF2">
    <property type="entry name" value="OS01G0970900 PROTEIN"/>
    <property type="match status" value="1"/>
</dbReference>
<evidence type="ECO:0000256" key="1">
    <source>
        <dbReference type="ARBA" id="ARBA00022737"/>
    </source>
</evidence>
<dbReference type="GO" id="GO:0008380">
    <property type="term" value="P:RNA splicing"/>
    <property type="evidence" value="ECO:0007669"/>
    <property type="project" value="InterPro"/>
</dbReference>
<dbReference type="NCBIfam" id="TIGR00756">
    <property type="entry name" value="PPR"/>
    <property type="match status" value="1"/>
</dbReference>
<evidence type="ECO:0000313" key="4">
    <source>
        <dbReference type="Proteomes" id="UP001189624"/>
    </source>
</evidence>
<dbReference type="InterPro" id="IPR044578">
    <property type="entry name" value="BIR6-like"/>
</dbReference>